<evidence type="ECO:0000313" key="3">
    <source>
        <dbReference type="Proteomes" id="UP000765509"/>
    </source>
</evidence>
<comment type="caution">
    <text evidence="2">The sequence shown here is derived from an EMBL/GenBank/DDBJ whole genome shotgun (WGS) entry which is preliminary data.</text>
</comment>
<dbReference type="EMBL" id="AVOT02047677">
    <property type="protein sequence ID" value="MBW0542954.1"/>
    <property type="molecule type" value="Genomic_DNA"/>
</dbReference>
<feature type="compositionally biased region" description="Polar residues" evidence="1">
    <location>
        <begin position="187"/>
        <end position="205"/>
    </location>
</feature>
<dbReference type="AlphaFoldDB" id="A0A9Q3FPQ4"/>
<evidence type="ECO:0000313" key="2">
    <source>
        <dbReference type="EMBL" id="MBW0542954.1"/>
    </source>
</evidence>
<accession>A0A9Q3FPQ4</accession>
<protein>
    <submittedName>
        <fullName evidence="2">Uncharacterized protein</fullName>
    </submittedName>
</protein>
<evidence type="ECO:0000256" key="1">
    <source>
        <dbReference type="SAM" id="MobiDB-lite"/>
    </source>
</evidence>
<sequence length="255" mass="28685">MVRQEKIETTSTVTRIIPESNVNSDHSRTAIITQNNQPKKIPPEFINLDISNTLQKAKHLANSRSEESNNPSSSSKKGYRHDYGRSKSVTEGQGADNSTRSLDGNLESRTEGLKQCLAEHRVPDPFRSVEKLHEFLADYEKVSGPSQHFQVTQWMASMDGKEKGDSFNSRMEGKNPPPSKKVPKTDPISSRSTSNFKMQPQTQNKGKGKASATKPYSQGYRSPNIQKDAMENVFQMARTMMVFQNKEEAGLKYQK</sequence>
<reference evidence="2" key="1">
    <citation type="submission" date="2021-03" db="EMBL/GenBank/DDBJ databases">
        <title>Draft genome sequence of rust myrtle Austropuccinia psidii MF-1, a brazilian biotype.</title>
        <authorList>
            <person name="Quecine M.C."/>
            <person name="Pachon D.M.R."/>
            <person name="Bonatelli M.L."/>
            <person name="Correr F.H."/>
            <person name="Franceschini L.M."/>
            <person name="Leite T.F."/>
            <person name="Margarido G.R.A."/>
            <person name="Almeida C.A."/>
            <person name="Ferrarezi J.A."/>
            <person name="Labate C.A."/>
        </authorList>
    </citation>
    <scope>NUCLEOTIDE SEQUENCE</scope>
    <source>
        <strain evidence="2">MF-1</strain>
    </source>
</reference>
<keyword evidence="3" id="KW-1185">Reference proteome</keyword>
<organism evidence="2 3">
    <name type="scientific">Austropuccinia psidii MF-1</name>
    <dbReference type="NCBI Taxonomy" id="1389203"/>
    <lineage>
        <taxon>Eukaryota</taxon>
        <taxon>Fungi</taxon>
        <taxon>Dikarya</taxon>
        <taxon>Basidiomycota</taxon>
        <taxon>Pucciniomycotina</taxon>
        <taxon>Pucciniomycetes</taxon>
        <taxon>Pucciniales</taxon>
        <taxon>Sphaerophragmiaceae</taxon>
        <taxon>Austropuccinia</taxon>
    </lineage>
</organism>
<name>A0A9Q3FPQ4_9BASI</name>
<feature type="compositionally biased region" description="Polar residues" evidence="1">
    <location>
        <begin position="87"/>
        <end position="102"/>
    </location>
</feature>
<feature type="region of interest" description="Disordered" evidence="1">
    <location>
        <begin position="17"/>
        <end position="43"/>
    </location>
</feature>
<feature type="compositionally biased region" description="Polar residues" evidence="1">
    <location>
        <begin position="214"/>
        <end position="224"/>
    </location>
</feature>
<feature type="region of interest" description="Disordered" evidence="1">
    <location>
        <begin position="160"/>
        <end position="224"/>
    </location>
</feature>
<gene>
    <name evidence="2" type="ORF">O181_082669</name>
</gene>
<proteinExistence type="predicted"/>
<feature type="compositionally biased region" description="Polar residues" evidence="1">
    <location>
        <begin position="17"/>
        <end position="38"/>
    </location>
</feature>
<dbReference type="Proteomes" id="UP000765509">
    <property type="component" value="Unassembled WGS sequence"/>
</dbReference>
<feature type="region of interest" description="Disordered" evidence="1">
    <location>
        <begin position="57"/>
        <end position="106"/>
    </location>
</feature>